<dbReference type="EMBL" id="GAIX01011101">
    <property type="protein sequence ID" value="JAA81459.1"/>
    <property type="molecule type" value="Transcribed_RNA"/>
</dbReference>
<proteinExistence type="predicted"/>
<feature type="non-terminal residue" evidence="2">
    <location>
        <position position="1"/>
    </location>
</feature>
<evidence type="ECO:0000256" key="1">
    <source>
        <dbReference type="SAM" id="MobiDB-lite"/>
    </source>
</evidence>
<protein>
    <submittedName>
        <fullName evidence="2">Zinc finger CCCH domain-containing protein 13</fullName>
    </submittedName>
</protein>
<name>S4NWS3_9NEOP</name>
<feature type="compositionally biased region" description="Basic and acidic residues" evidence="1">
    <location>
        <begin position="1"/>
        <end position="107"/>
    </location>
</feature>
<feature type="compositionally biased region" description="Basic and acidic residues" evidence="1">
    <location>
        <begin position="121"/>
        <end position="155"/>
    </location>
</feature>
<feature type="region of interest" description="Disordered" evidence="1">
    <location>
        <begin position="1"/>
        <end position="155"/>
    </location>
</feature>
<sequence>KEERDVEKRKRAYEDHTNAQAFEKGRYKTSRVEREKPDDNDESRRQDRYRDYCRKDKDVKHNSEKKLERTSHTKEEKDIYRSSLIDSHRGRESEKEGPYYKDKDKNGIKKGRDRYTSSTRDIQKYRESEWEVRYDKDKARNDVKQERDRYSSKDR</sequence>
<dbReference type="AlphaFoldDB" id="S4NWS3"/>
<reference evidence="2" key="2">
    <citation type="submission" date="2013-05" db="EMBL/GenBank/DDBJ databases">
        <authorList>
            <person name="Carter J.-M."/>
            <person name="Baker S.C."/>
            <person name="Pink R."/>
            <person name="Carter D.R.F."/>
            <person name="Collins A."/>
            <person name="Tomlin J."/>
            <person name="Gibbs M."/>
            <person name="Breuker C.J."/>
        </authorList>
    </citation>
    <scope>NUCLEOTIDE SEQUENCE</scope>
    <source>
        <tissue evidence="2">Ovary</tissue>
    </source>
</reference>
<evidence type="ECO:0000313" key="2">
    <source>
        <dbReference type="EMBL" id="JAA81459.1"/>
    </source>
</evidence>
<feature type="non-terminal residue" evidence="2">
    <location>
        <position position="155"/>
    </location>
</feature>
<reference evidence="2" key="1">
    <citation type="journal article" date="2013" name="BMC Genomics">
        <title>Unscrambling butterfly oogenesis.</title>
        <authorList>
            <person name="Carter J.M."/>
            <person name="Baker S.C."/>
            <person name="Pink R."/>
            <person name="Carter D.R."/>
            <person name="Collins A."/>
            <person name="Tomlin J."/>
            <person name="Gibbs M."/>
            <person name="Breuker C.J."/>
        </authorList>
    </citation>
    <scope>NUCLEOTIDE SEQUENCE</scope>
    <source>
        <tissue evidence="2">Ovary</tissue>
    </source>
</reference>
<organism evidence="2">
    <name type="scientific">Pararge aegeria</name>
    <name type="common">speckled wood butterfly</name>
    <dbReference type="NCBI Taxonomy" id="116150"/>
    <lineage>
        <taxon>Eukaryota</taxon>
        <taxon>Metazoa</taxon>
        <taxon>Ecdysozoa</taxon>
        <taxon>Arthropoda</taxon>
        <taxon>Hexapoda</taxon>
        <taxon>Insecta</taxon>
        <taxon>Pterygota</taxon>
        <taxon>Neoptera</taxon>
        <taxon>Endopterygota</taxon>
        <taxon>Lepidoptera</taxon>
        <taxon>Glossata</taxon>
        <taxon>Ditrysia</taxon>
        <taxon>Papilionoidea</taxon>
        <taxon>Nymphalidae</taxon>
        <taxon>Satyrinae</taxon>
        <taxon>Satyrini</taxon>
        <taxon>Parargina</taxon>
        <taxon>Pararge</taxon>
    </lineage>
</organism>
<accession>S4NWS3</accession>